<dbReference type="SUPFAM" id="SSF49265">
    <property type="entry name" value="Fibronectin type III"/>
    <property type="match status" value="1"/>
</dbReference>
<dbReference type="Proteomes" id="UP000886611">
    <property type="component" value="Unassembled WGS sequence"/>
</dbReference>
<keyword evidence="3" id="KW-0723">Serine/threonine-protein kinase</keyword>
<feature type="region of interest" description="Disordered" evidence="11">
    <location>
        <begin position="140"/>
        <end position="164"/>
    </location>
</feature>
<dbReference type="SMART" id="SM00220">
    <property type="entry name" value="S_TKc"/>
    <property type="match status" value="1"/>
</dbReference>
<feature type="compositionally biased region" description="Basic and acidic residues" evidence="11">
    <location>
        <begin position="624"/>
        <end position="633"/>
    </location>
</feature>
<evidence type="ECO:0000256" key="9">
    <source>
        <dbReference type="ARBA" id="ARBA00023319"/>
    </source>
</evidence>
<comment type="similarity">
    <text evidence="1">Belongs to the protein kinase superfamily. CAMK Ser/Thr protein kinase family.</text>
</comment>
<keyword evidence="16" id="KW-1185">Reference proteome</keyword>
<name>A0A8X7X6R3_POLSE</name>
<sequence length="745" mass="81381">MSYVSTFRIVLKGKSSAPPKQQAGNRGLDGVTGVSNAVLRAPRPEPPSFRLPLVDCSVDEGCDIVLEAALQGSSPIHTSWLHNGEPVQFGKVSFHSGVARLVVRECLPEDAGAYTCMAENGAGKCSSSAAVSVRDFESLSRKPSIPNTPASVPTSSLRPKASSQSIVLENKTTIRAAPSISERPQPPAGRPHISQTRSGALTLSWSGPCYDGGSAVTSYVVEMHQEGANNTETWNVLTATCLSTSYRLPAGLHPQGKCRFRVRATNVAGVSEPSLETELISMDSVEENGTEEPPQYTDVSINSTQNMSDAYEQLEKLGVGKFGNVYKLRHKTTGHICAGKFYKARLSKEKAAARREIELMNSLHHPKLVQCLAAFESRSEIVMVMEYIAGGELFERIVDDAYEHTETTSICYIRQILEGLRYMHHKNIIHLDLKPENVVCTSSTGTLIKIIDFGLASRLDPKTPLKVMHGTPEFVAPEVIAFDPVGLSTDMWSVGVICYILLSGVSPFQGSSDTETLALVTAAQWQFDEDTFREISDQAKDFISSLLKKDMRHRLSSEQALAHPWMDAQWTVDSQGMKSLSKERMKKFLARQKWRKTGKALLALKRMTLLSNKQDATPSPTSVPEKEEPTLSPEEKLAFGSLETVLHCVPHFIEPLQDITATEGSEAHFQCRVQANPAPQVSWLLDGRPVTESAHSRVAHEDQGGFSLQLSSVSAQDSGLYSCKATNSQGEALSSARLSVIPAKR</sequence>
<dbReference type="PROSITE" id="PS50853">
    <property type="entry name" value="FN3"/>
    <property type="match status" value="1"/>
</dbReference>
<evidence type="ECO:0000256" key="1">
    <source>
        <dbReference type="ARBA" id="ARBA00006692"/>
    </source>
</evidence>
<keyword evidence="9" id="KW-0393">Immunoglobulin domain</keyword>
<evidence type="ECO:0000256" key="11">
    <source>
        <dbReference type="SAM" id="MobiDB-lite"/>
    </source>
</evidence>
<dbReference type="PANTHER" id="PTHR47633:SF9">
    <property type="entry name" value="NON-SPECIFIC SERINE_THREONINE PROTEIN KINASE"/>
    <property type="match status" value="1"/>
</dbReference>
<keyword evidence="8 10" id="KW-0067">ATP-binding</keyword>
<keyword evidence="4" id="KW-0808">Transferase</keyword>
<evidence type="ECO:0000259" key="14">
    <source>
        <dbReference type="PROSITE" id="PS50853"/>
    </source>
</evidence>
<dbReference type="Gene3D" id="1.10.510.10">
    <property type="entry name" value="Transferase(Phosphotransferase) domain 1"/>
    <property type="match status" value="1"/>
</dbReference>
<dbReference type="SMART" id="SM00060">
    <property type="entry name" value="FN3"/>
    <property type="match status" value="1"/>
</dbReference>
<dbReference type="FunFam" id="2.60.40.10:FF:000080">
    <property type="entry name" value="Myosin light chain kinase, smooth muscle"/>
    <property type="match status" value="1"/>
</dbReference>
<evidence type="ECO:0000256" key="7">
    <source>
        <dbReference type="ARBA" id="ARBA00022777"/>
    </source>
</evidence>
<keyword evidence="7" id="KW-0418">Kinase</keyword>
<organism evidence="15 16">
    <name type="scientific">Polypterus senegalus</name>
    <name type="common">Senegal bichir</name>
    <dbReference type="NCBI Taxonomy" id="55291"/>
    <lineage>
        <taxon>Eukaryota</taxon>
        <taxon>Metazoa</taxon>
        <taxon>Chordata</taxon>
        <taxon>Craniata</taxon>
        <taxon>Vertebrata</taxon>
        <taxon>Euteleostomi</taxon>
        <taxon>Actinopterygii</taxon>
        <taxon>Polypteriformes</taxon>
        <taxon>Polypteridae</taxon>
        <taxon>Polypterus</taxon>
    </lineage>
</organism>
<dbReference type="PROSITE" id="PS00107">
    <property type="entry name" value="PROTEIN_KINASE_ATP"/>
    <property type="match status" value="1"/>
</dbReference>
<evidence type="ECO:0000256" key="4">
    <source>
        <dbReference type="ARBA" id="ARBA00022679"/>
    </source>
</evidence>
<comment type="caution">
    <text evidence="15">The sequence shown here is derived from an EMBL/GenBank/DDBJ whole genome shotgun (WGS) entry which is preliminary data.</text>
</comment>
<dbReference type="FunFam" id="1.10.510.10:FF:000321">
    <property type="entry name" value="Bent, isoform C"/>
    <property type="match status" value="1"/>
</dbReference>
<feature type="region of interest" description="Disordered" evidence="11">
    <location>
        <begin position="612"/>
        <end position="633"/>
    </location>
</feature>
<protein>
    <recommendedName>
        <fullName evidence="2">non-specific serine/threonine protein kinase</fullName>
        <ecNumber evidence="2">2.7.11.1</ecNumber>
    </recommendedName>
</protein>
<keyword evidence="6 10" id="KW-0547">Nucleotide-binding</keyword>
<dbReference type="GO" id="GO:0004674">
    <property type="term" value="F:protein serine/threonine kinase activity"/>
    <property type="evidence" value="ECO:0007669"/>
    <property type="project" value="UniProtKB-KW"/>
</dbReference>
<feature type="domain" description="Ig-like" evidence="13">
    <location>
        <begin position="46"/>
        <end position="132"/>
    </location>
</feature>
<dbReference type="AlphaFoldDB" id="A0A8X7X6R3"/>
<evidence type="ECO:0000256" key="2">
    <source>
        <dbReference type="ARBA" id="ARBA00012513"/>
    </source>
</evidence>
<dbReference type="Pfam" id="PF00069">
    <property type="entry name" value="Pkinase"/>
    <property type="match status" value="1"/>
</dbReference>
<feature type="domain" description="Ig-like" evidence="13">
    <location>
        <begin position="650"/>
        <end position="739"/>
    </location>
</feature>
<evidence type="ECO:0000259" key="12">
    <source>
        <dbReference type="PROSITE" id="PS50011"/>
    </source>
</evidence>
<dbReference type="Gene3D" id="3.30.200.20">
    <property type="entry name" value="Phosphorylase Kinase, domain 1"/>
    <property type="match status" value="1"/>
</dbReference>
<feature type="compositionally biased region" description="Polar residues" evidence="11">
    <location>
        <begin position="612"/>
        <end position="622"/>
    </location>
</feature>
<dbReference type="InterPro" id="IPR013098">
    <property type="entry name" value="Ig_I-set"/>
</dbReference>
<keyword evidence="5" id="KW-0677">Repeat</keyword>
<dbReference type="PROSITE" id="PS50835">
    <property type="entry name" value="IG_LIKE"/>
    <property type="match status" value="2"/>
</dbReference>
<evidence type="ECO:0000313" key="16">
    <source>
        <dbReference type="Proteomes" id="UP000886611"/>
    </source>
</evidence>
<dbReference type="InterPro" id="IPR003961">
    <property type="entry name" value="FN3_dom"/>
</dbReference>
<dbReference type="InterPro" id="IPR013783">
    <property type="entry name" value="Ig-like_fold"/>
</dbReference>
<gene>
    <name evidence="15" type="primary">Mylk_2</name>
    <name evidence="15" type="ORF">GTO96_0010766</name>
</gene>
<evidence type="ECO:0000256" key="8">
    <source>
        <dbReference type="ARBA" id="ARBA00022840"/>
    </source>
</evidence>
<dbReference type="SMART" id="SM00409">
    <property type="entry name" value="IG"/>
    <property type="match status" value="2"/>
</dbReference>
<dbReference type="PANTHER" id="PTHR47633">
    <property type="entry name" value="IMMUNOGLOBULIN"/>
    <property type="match status" value="1"/>
</dbReference>
<dbReference type="CDD" id="cd00063">
    <property type="entry name" value="FN3"/>
    <property type="match status" value="1"/>
</dbReference>
<dbReference type="Gene3D" id="2.60.40.10">
    <property type="entry name" value="Immunoglobulins"/>
    <property type="match status" value="3"/>
</dbReference>
<dbReference type="EC" id="2.7.11.1" evidence="2"/>
<dbReference type="InterPro" id="IPR007110">
    <property type="entry name" value="Ig-like_dom"/>
</dbReference>
<dbReference type="FunFam" id="2.60.40.10:FF:000107">
    <property type="entry name" value="Myosin, light chain kinase a"/>
    <property type="match status" value="1"/>
</dbReference>
<dbReference type="GO" id="GO:0005524">
    <property type="term" value="F:ATP binding"/>
    <property type="evidence" value="ECO:0007669"/>
    <property type="project" value="UniProtKB-UniRule"/>
</dbReference>
<dbReference type="PROSITE" id="PS50011">
    <property type="entry name" value="PROTEIN_KINASE_DOM"/>
    <property type="match status" value="1"/>
</dbReference>
<feature type="domain" description="Fibronectin type-III" evidence="14">
    <location>
        <begin position="187"/>
        <end position="284"/>
    </location>
</feature>
<dbReference type="Pfam" id="PF07679">
    <property type="entry name" value="I-set"/>
    <property type="match status" value="2"/>
</dbReference>
<dbReference type="InterPro" id="IPR008271">
    <property type="entry name" value="Ser/Thr_kinase_AS"/>
</dbReference>
<accession>A0A8X7X6R3</accession>
<evidence type="ECO:0000256" key="10">
    <source>
        <dbReference type="PROSITE-ProRule" id="PRU10141"/>
    </source>
</evidence>
<dbReference type="SMART" id="SM00408">
    <property type="entry name" value="IGc2"/>
    <property type="match status" value="2"/>
</dbReference>
<evidence type="ECO:0000259" key="13">
    <source>
        <dbReference type="PROSITE" id="PS50835"/>
    </source>
</evidence>
<proteinExistence type="inferred from homology"/>
<dbReference type="PROSITE" id="PS00108">
    <property type="entry name" value="PROTEIN_KINASE_ST"/>
    <property type="match status" value="1"/>
</dbReference>
<dbReference type="InterPro" id="IPR036116">
    <property type="entry name" value="FN3_sf"/>
</dbReference>
<evidence type="ECO:0000313" key="15">
    <source>
        <dbReference type="EMBL" id="KAG2461072.1"/>
    </source>
</evidence>
<feature type="binding site" evidence="10">
    <location>
        <position position="340"/>
    </location>
    <ligand>
        <name>ATP</name>
        <dbReference type="ChEBI" id="CHEBI:30616"/>
    </ligand>
</feature>
<dbReference type="Pfam" id="PF00041">
    <property type="entry name" value="fn3"/>
    <property type="match status" value="1"/>
</dbReference>
<feature type="compositionally biased region" description="Polar residues" evidence="11">
    <location>
        <begin position="145"/>
        <end position="164"/>
    </location>
</feature>
<dbReference type="FunFam" id="3.30.200.20:FF:000042">
    <property type="entry name" value="Aurora kinase A"/>
    <property type="match status" value="1"/>
</dbReference>
<dbReference type="InterPro" id="IPR011009">
    <property type="entry name" value="Kinase-like_dom_sf"/>
</dbReference>
<dbReference type="EMBL" id="JAATIS010004753">
    <property type="protein sequence ID" value="KAG2461072.1"/>
    <property type="molecule type" value="Genomic_DNA"/>
</dbReference>
<dbReference type="InterPro" id="IPR036179">
    <property type="entry name" value="Ig-like_dom_sf"/>
</dbReference>
<evidence type="ECO:0000256" key="3">
    <source>
        <dbReference type="ARBA" id="ARBA00022527"/>
    </source>
</evidence>
<reference evidence="15 16" key="1">
    <citation type="journal article" date="2021" name="Cell">
        <title>Tracing the genetic footprints of vertebrate landing in non-teleost ray-finned fishes.</title>
        <authorList>
            <person name="Bi X."/>
            <person name="Wang K."/>
            <person name="Yang L."/>
            <person name="Pan H."/>
            <person name="Jiang H."/>
            <person name="Wei Q."/>
            <person name="Fang M."/>
            <person name="Yu H."/>
            <person name="Zhu C."/>
            <person name="Cai Y."/>
            <person name="He Y."/>
            <person name="Gan X."/>
            <person name="Zeng H."/>
            <person name="Yu D."/>
            <person name="Zhu Y."/>
            <person name="Jiang H."/>
            <person name="Qiu Q."/>
            <person name="Yang H."/>
            <person name="Zhang Y.E."/>
            <person name="Wang W."/>
            <person name="Zhu M."/>
            <person name="He S."/>
            <person name="Zhang G."/>
        </authorList>
    </citation>
    <scope>NUCLEOTIDE SEQUENCE [LARGE SCALE GENOMIC DNA]</scope>
    <source>
        <strain evidence="15">Bchr_013</strain>
    </source>
</reference>
<dbReference type="InterPro" id="IPR003598">
    <property type="entry name" value="Ig_sub2"/>
</dbReference>
<feature type="domain" description="Protein kinase" evidence="12">
    <location>
        <begin position="311"/>
        <end position="566"/>
    </location>
</feature>
<dbReference type="SUPFAM" id="SSF48726">
    <property type="entry name" value="Immunoglobulin"/>
    <property type="match status" value="2"/>
</dbReference>
<dbReference type="InterPro" id="IPR000719">
    <property type="entry name" value="Prot_kinase_dom"/>
</dbReference>
<dbReference type="SUPFAM" id="SSF56112">
    <property type="entry name" value="Protein kinase-like (PK-like)"/>
    <property type="match status" value="1"/>
</dbReference>
<feature type="non-terminal residue" evidence="15">
    <location>
        <position position="745"/>
    </location>
</feature>
<dbReference type="GO" id="GO:0055013">
    <property type="term" value="P:cardiac muscle cell development"/>
    <property type="evidence" value="ECO:0007669"/>
    <property type="project" value="UniProtKB-ARBA"/>
</dbReference>
<dbReference type="GO" id="GO:0003007">
    <property type="term" value="P:heart morphogenesis"/>
    <property type="evidence" value="ECO:0007669"/>
    <property type="project" value="UniProtKB-ARBA"/>
</dbReference>
<evidence type="ECO:0000256" key="5">
    <source>
        <dbReference type="ARBA" id="ARBA00022737"/>
    </source>
</evidence>
<dbReference type="InterPro" id="IPR017441">
    <property type="entry name" value="Protein_kinase_ATP_BS"/>
</dbReference>
<dbReference type="InterPro" id="IPR003599">
    <property type="entry name" value="Ig_sub"/>
</dbReference>
<evidence type="ECO:0000256" key="6">
    <source>
        <dbReference type="ARBA" id="ARBA00022741"/>
    </source>
</evidence>
<feature type="non-terminal residue" evidence="15">
    <location>
        <position position="1"/>
    </location>
</feature>